<dbReference type="SUPFAM" id="SSF50814">
    <property type="entry name" value="Lipocalins"/>
    <property type="match status" value="1"/>
</dbReference>
<accession>A0ABP1R279</accession>
<protein>
    <submittedName>
        <fullName evidence="2">Uncharacterized protein</fullName>
    </submittedName>
</protein>
<feature type="signal peptide" evidence="1">
    <location>
        <begin position="1"/>
        <end position="19"/>
    </location>
</feature>
<dbReference type="EMBL" id="CAXLJM020000057">
    <property type="protein sequence ID" value="CAL8118010.1"/>
    <property type="molecule type" value="Genomic_DNA"/>
</dbReference>
<evidence type="ECO:0000313" key="3">
    <source>
        <dbReference type="Proteomes" id="UP001642540"/>
    </source>
</evidence>
<evidence type="ECO:0000313" key="2">
    <source>
        <dbReference type="EMBL" id="CAL8118010.1"/>
    </source>
</evidence>
<sequence>MGLIKVIGLSFMVFTTVSALIFNGTDEGSCDDMQNVTLSSLDTNWFNSIKTWYLSAGSVQHLYNTALHFFDDDEAVLEEMPEYRFYYEACFSLQINGTQAILRGFDLGRQTLNNISMVENGAVDYIHLRQDGGVADISRTYVTLTDNQSFAFLSSCGLYANFKGWGVVSTTPVLSPDVVRRIEEHASAQGFDRKLFAFLRYDSCQPGVVLGNTGGSTGAGQDVKNSTPNTMWQRTSVPKGSGFYSSRGDGRMGNKWSAHRSFY</sequence>
<dbReference type="Gene3D" id="2.40.128.20">
    <property type="match status" value="1"/>
</dbReference>
<name>A0ABP1R279_9HEXA</name>
<evidence type="ECO:0000256" key="1">
    <source>
        <dbReference type="SAM" id="SignalP"/>
    </source>
</evidence>
<proteinExistence type="predicted"/>
<gene>
    <name evidence="2" type="ORF">ODALV1_LOCUS17940</name>
</gene>
<organism evidence="2 3">
    <name type="scientific">Orchesella dallaii</name>
    <dbReference type="NCBI Taxonomy" id="48710"/>
    <lineage>
        <taxon>Eukaryota</taxon>
        <taxon>Metazoa</taxon>
        <taxon>Ecdysozoa</taxon>
        <taxon>Arthropoda</taxon>
        <taxon>Hexapoda</taxon>
        <taxon>Collembola</taxon>
        <taxon>Entomobryomorpha</taxon>
        <taxon>Entomobryoidea</taxon>
        <taxon>Orchesellidae</taxon>
        <taxon>Orchesellinae</taxon>
        <taxon>Orchesella</taxon>
    </lineage>
</organism>
<dbReference type="Proteomes" id="UP001642540">
    <property type="component" value="Unassembled WGS sequence"/>
</dbReference>
<dbReference type="InterPro" id="IPR012674">
    <property type="entry name" value="Calycin"/>
</dbReference>
<keyword evidence="1" id="KW-0732">Signal</keyword>
<reference evidence="2 3" key="1">
    <citation type="submission" date="2024-08" db="EMBL/GenBank/DDBJ databases">
        <authorList>
            <person name="Cucini C."/>
            <person name="Frati F."/>
        </authorList>
    </citation>
    <scope>NUCLEOTIDE SEQUENCE [LARGE SCALE GENOMIC DNA]</scope>
</reference>
<keyword evidence="3" id="KW-1185">Reference proteome</keyword>
<feature type="chain" id="PRO_5047204249" evidence="1">
    <location>
        <begin position="20"/>
        <end position="263"/>
    </location>
</feature>
<comment type="caution">
    <text evidence="2">The sequence shown here is derived from an EMBL/GenBank/DDBJ whole genome shotgun (WGS) entry which is preliminary data.</text>
</comment>